<dbReference type="Gene3D" id="3.40.640.10">
    <property type="entry name" value="Type I PLP-dependent aspartate aminotransferase-like (Major domain)"/>
    <property type="match status" value="1"/>
</dbReference>
<feature type="binding site" evidence="5">
    <location>
        <position position="144"/>
    </location>
    <ligand>
        <name>N(2)-acetyl-L-ornithine</name>
        <dbReference type="ChEBI" id="CHEBI:57805"/>
    </ligand>
</feature>
<comment type="miscellaneous">
    <text evidence="5">May also have succinyldiaminopimelate aminotransferase activity, thus carrying out the corresponding step in lysine biosynthesis.</text>
</comment>
<keyword evidence="4 5" id="KW-0663">Pyridoxal phosphate</keyword>
<dbReference type="UniPathway" id="UPA00068">
    <property type="reaction ID" value="UER00109"/>
</dbReference>
<dbReference type="NCBIfam" id="NF002325">
    <property type="entry name" value="PRK01278.1"/>
    <property type="match status" value="1"/>
</dbReference>
<sequence>MANLTHPSSAETIAQFDRFVIGNYRRFPVCLVRGEGSFIWDAEGNRYLDLFPGWGCNILGHCPPRVVEAVKDQVATLIHVPNTWYMEPQGAFAQALSERSFGGQCFFCNSGAEANEAAIKLARLHGSRSGRSTIVTMTHGFHGRTYAALSATAQPKYHDGCGPMLPGFRYIPYDDLAAAAEAIDEQTAAVLVEPIQGEGGVNIPSPGFLPGLRKLCDERGALLMLDEVQTGLGRTGSWFAYQHSGITPDVLTCAKALAGGIACGVMIARPEVAPSLRPGMHASTFGGNPIACRAGLATIETIEGEGLLDRGPQIADRFRAHFESLRSDRPELIRDIRARGVMIGVELSVDASPVVSGCLDRRVLVNATHGTVIRLLPSLTLTDEQIDEGFGVIDEVLRGLPS</sequence>
<feature type="binding site" evidence="5">
    <location>
        <position position="283"/>
    </location>
    <ligand>
        <name>N(2)-acetyl-L-ornithine</name>
        <dbReference type="ChEBI" id="CHEBI:57805"/>
    </ligand>
</feature>
<evidence type="ECO:0000256" key="1">
    <source>
        <dbReference type="ARBA" id="ARBA00022576"/>
    </source>
</evidence>
<gene>
    <name evidence="5" type="primary">argD</name>
    <name evidence="6" type="ORF">TsocGM_19130</name>
</gene>
<reference evidence="6 7" key="2">
    <citation type="submission" date="2019-01" db="EMBL/GenBank/DDBJ databases">
        <title>Tautonia sociabilis, a novel thermotolerant planctomycete of Isosphaeraceae family, isolated from a 4000 m deep subterranean habitat.</title>
        <authorList>
            <person name="Kovaleva O.L."/>
            <person name="Elcheninov A.G."/>
            <person name="Van Heerden E."/>
            <person name="Toshchakov S.V."/>
            <person name="Novikov A."/>
            <person name="Bonch-Osmolovskaya E.A."/>
            <person name="Kublanov I.V."/>
        </authorList>
    </citation>
    <scope>NUCLEOTIDE SEQUENCE [LARGE SCALE GENOMIC DNA]</scope>
    <source>
        <strain evidence="6 7">GM2012</strain>
    </source>
</reference>
<dbReference type="InterPro" id="IPR015422">
    <property type="entry name" value="PyrdxlP-dep_Trfase_small"/>
</dbReference>
<dbReference type="InterPro" id="IPR015421">
    <property type="entry name" value="PyrdxlP-dep_Trfase_major"/>
</dbReference>
<dbReference type="RefSeq" id="WP_126727065.1">
    <property type="nucleotide sequence ID" value="NZ_RYZH01000042.1"/>
</dbReference>
<dbReference type="GO" id="GO:0006526">
    <property type="term" value="P:L-arginine biosynthetic process"/>
    <property type="evidence" value="ECO:0007669"/>
    <property type="project" value="UniProtKB-UniRule"/>
</dbReference>
<dbReference type="Pfam" id="PF00202">
    <property type="entry name" value="Aminotran_3"/>
    <property type="match status" value="1"/>
</dbReference>
<accession>A0A432MFN6</accession>
<dbReference type="NCBIfam" id="TIGR00707">
    <property type="entry name" value="argD"/>
    <property type="match status" value="1"/>
</dbReference>
<evidence type="ECO:0000313" key="7">
    <source>
        <dbReference type="Proteomes" id="UP000280296"/>
    </source>
</evidence>
<name>A0A432MFN6_9BACT</name>
<reference evidence="6 7" key="1">
    <citation type="submission" date="2018-12" db="EMBL/GenBank/DDBJ databases">
        <authorList>
            <person name="Toschakov S.V."/>
        </authorList>
    </citation>
    <scope>NUCLEOTIDE SEQUENCE [LARGE SCALE GENOMIC DNA]</scope>
    <source>
        <strain evidence="6 7">GM2012</strain>
    </source>
</reference>
<dbReference type="Gene3D" id="3.90.1150.10">
    <property type="entry name" value="Aspartate Aminotransferase, domain 1"/>
    <property type="match status" value="1"/>
</dbReference>
<comment type="subcellular location">
    <subcellularLocation>
        <location evidence="5">Cytoplasm</location>
    </subcellularLocation>
</comment>
<comment type="caution">
    <text evidence="6">The sequence shown here is derived from an EMBL/GenBank/DDBJ whole genome shotgun (WGS) entry which is preliminary data.</text>
</comment>
<dbReference type="InterPro" id="IPR049704">
    <property type="entry name" value="Aminotrans_3_PPA_site"/>
</dbReference>
<proteinExistence type="inferred from homology"/>
<dbReference type="CDD" id="cd00610">
    <property type="entry name" value="OAT_like"/>
    <property type="match status" value="1"/>
</dbReference>
<organism evidence="6 7">
    <name type="scientific">Tautonia sociabilis</name>
    <dbReference type="NCBI Taxonomy" id="2080755"/>
    <lineage>
        <taxon>Bacteria</taxon>
        <taxon>Pseudomonadati</taxon>
        <taxon>Planctomycetota</taxon>
        <taxon>Planctomycetia</taxon>
        <taxon>Isosphaerales</taxon>
        <taxon>Isosphaeraceae</taxon>
        <taxon>Tautonia</taxon>
    </lineage>
</organism>
<comment type="pathway">
    <text evidence="5">Amino-acid biosynthesis; L-arginine biosynthesis; N(2)-acetyl-L-ornithine from L-glutamate: step 4/4.</text>
</comment>
<evidence type="ECO:0000256" key="5">
    <source>
        <dbReference type="HAMAP-Rule" id="MF_01107"/>
    </source>
</evidence>
<keyword evidence="5" id="KW-0055">Arginine biosynthesis</keyword>
<dbReference type="GO" id="GO:0003992">
    <property type="term" value="F:N2-acetyl-L-ornithine:2-oxoglutarate 5-aminotransferase activity"/>
    <property type="evidence" value="ECO:0007669"/>
    <property type="project" value="UniProtKB-UniRule"/>
</dbReference>
<feature type="binding site" evidence="5">
    <location>
        <begin position="226"/>
        <end position="229"/>
    </location>
    <ligand>
        <name>pyridoxal 5'-phosphate</name>
        <dbReference type="ChEBI" id="CHEBI:597326"/>
    </ligand>
</feature>
<dbReference type="InterPro" id="IPR004636">
    <property type="entry name" value="AcOrn/SuccOrn_fam"/>
</dbReference>
<dbReference type="PANTHER" id="PTHR11986:SF79">
    <property type="entry name" value="ACETYLORNITHINE AMINOTRANSFERASE, MITOCHONDRIAL"/>
    <property type="match status" value="1"/>
</dbReference>
<dbReference type="GO" id="GO:0005737">
    <property type="term" value="C:cytoplasm"/>
    <property type="evidence" value="ECO:0007669"/>
    <property type="project" value="UniProtKB-SubCell"/>
</dbReference>
<dbReference type="HAMAP" id="MF_01107">
    <property type="entry name" value="ArgD_aminotrans_3"/>
    <property type="match status" value="1"/>
</dbReference>
<dbReference type="InterPro" id="IPR050103">
    <property type="entry name" value="Class-III_PLP-dep_AT"/>
</dbReference>
<comment type="similarity">
    <text evidence="5">Belongs to the class-III pyridoxal-phosphate-dependent aminotransferase family. ArgD subfamily.</text>
</comment>
<protein>
    <recommendedName>
        <fullName evidence="5">Acetylornithine aminotransferase</fullName>
        <shortName evidence="5">ACOAT</shortName>
        <ecNumber evidence="5">2.6.1.11</ecNumber>
    </recommendedName>
</protein>
<evidence type="ECO:0000256" key="4">
    <source>
        <dbReference type="ARBA" id="ARBA00022898"/>
    </source>
</evidence>
<comment type="cofactor">
    <cofactor evidence="5">
        <name>pyridoxal 5'-phosphate</name>
        <dbReference type="ChEBI" id="CHEBI:597326"/>
    </cofactor>
    <text evidence="5">Binds 1 pyridoxal phosphate per subunit.</text>
</comment>
<dbReference type="GO" id="GO:0042802">
    <property type="term" value="F:identical protein binding"/>
    <property type="evidence" value="ECO:0007669"/>
    <property type="project" value="TreeGrafter"/>
</dbReference>
<dbReference type="EC" id="2.6.1.11" evidence="5"/>
<dbReference type="Proteomes" id="UP000280296">
    <property type="component" value="Unassembled WGS sequence"/>
</dbReference>
<keyword evidence="7" id="KW-1185">Reference proteome</keyword>
<comment type="subunit">
    <text evidence="5">Homodimer.</text>
</comment>
<feature type="binding site" evidence="5">
    <location>
        <position position="141"/>
    </location>
    <ligand>
        <name>pyridoxal 5'-phosphate</name>
        <dbReference type="ChEBI" id="CHEBI:597326"/>
    </ligand>
</feature>
<keyword evidence="2 5" id="KW-0028">Amino-acid biosynthesis</keyword>
<dbReference type="OrthoDB" id="9816013at2"/>
<evidence type="ECO:0000313" key="6">
    <source>
        <dbReference type="EMBL" id="RUL85055.1"/>
    </source>
</evidence>
<feature type="binding site" evidence="5">
    <location>
        <position position="284"/>
    </location>
    <ligand>
        <name>pyridoxal 5'-phosphate</name>
        <dbReference type="ChEBI" id="CHEBI:597326"/>
    </ligand>
</feature>
<evidence type="ECO:0000256" key="2">
    <source>
        <dbReference type="ARBA" id="ARBA00022605"/>
    </source>
</evidence>
<dbReference type="PANTHER" id="PTHR11986">
    <property type="entry name" value="AMINOTRANSFERASE CLASS III"/>
    <property type="match status" value="1"/>
</dbReference>
<dbReference type="PIRSF" id="PIRSF000521">
    <property type="entry name" value="Transaminase_4ab_Lys_Orn"/>
    <property type="match status" value="1"/>
</dbReference>
<dbReference type="GO" id="GO:0030170">
    <property type="term" value="F:pyridoxal phosphate binding"/>
    <property type="evidence" value="ECO:0007669"/>
    <property type="project" value="InterPro"/>
</dbReference>
<dbReference type="InterPro" id="IPR015424">
    <property type="entry name" value="PyrdxlP-dep_Trfase"/>
</dbReference>
<feature type="modified residue" description="N6-(pyridoxal phosphate)lysine" evidence="5">
    <location>
        <position position="255"/>
    </location>
</feature>
<keyword evidence="1 5" id="KW-0032">Aminotransferase</keyword>
<comment type="catalytic activity">
    <reaction evidence="5">
        <text>N(2)-acetyl-L-ornithine + 2-oxoglutarate = N-acetyl-L-glutamate 5-semialdehyde + L-glutamate</text>
        <dbReference type="Rhea" id="RHEA:18049"/>
        <dbReference type="ChEBI" id="CHEBI:16810"/>
        <dbReference type="ChEBI" id="CHEBI:29123"/>
        <dbReference type="ChEBI" id="CHEBI:29985"/>
        <dbReference type="ChEBI" id="CHEBI:57805"/>
        <dbReference type="EC" id="2.6.1.11"/>
    </reaction>
</comment>
<dbReference type="PROSITE" id="PS00600">
    <property type="entry name" value="AA_TRANSFER_CLASS_3"/>
    <property type="match status" value="1"/>
</dbReference>
<keyword evidence="5" id="KW-0963">Cytoplasm</keyword>
<keyword evidence="3 5" id="KW-0808">Transferase</keyword>
<dbReference type="AlphaFoldDB" id="A0A432MFN6"/>
<dbReference type="EMBL" id="RYZH01000042">
    <property type="protein sequence ID" value="RUL85055.1"/>
    <property type="molecule type" value="Genomic_DNA"/>
</dbReference>
<evidence type="ECO:0000256" key="3">
    <source>
        <dbReference type="ARBA" id="ARBA00022679"/>
    </source>
</evidence>
<dbReference type="InterPro" id="IPR005814">
    <property type="entry name" value="Aminotrans_3"/>
</dbReference>
<dbReference type="FunFam" id="3.40.640.10:FF:000004">
    <property type="entry name" value="Acetylornithine aminotransferase"/>
    <property type="match status" value="1"/>
</dbReference>
<feature type="binding site" evidence="5">
    <location>
        <begin position="111"/>
        <end position="112"/>
    </location>
    <ligand>
        <name>pyridoxal 5'-phosphate</name>
        <dbReference type="ChEBI" id="CHEBI:597326"/>
    </ligand>
</feature>
<dbReference type="SUPFAM" id="SSF53383">
    <property type="entry name" value="PLP-dependent transferases"/>
    <property type="match status" value="1"/>
</dbReference>